<organism evidence="5 6">
    <name type="scientific">Durusdinium trenchii</name>
    <dbReference type="NCBI Taxonomy" id="1381693"/>
    <lineage>
        <taxon>Eukaryota</taxon>
        <taxon>Sar</taxon>
        <taxon>Alveolata</taxon>
        <taxon>Dinophyceae</taxon>
        <taxon>Suessiales</taxon>
        <taxon>Symbiodiniaceae</taxon>
        <taxon>Durusdinium</taxon>
    </lineage>
</organism>
<dbReference type="PANTHER" id="PTHR48059">
    <property type="entry name" value="POLYGALACTURONASE INHIBITOR 1"/>
    <property type="match status" value="1"/>
</dbReference>
<feature type="region of interest" description="Disordered" evidence="2">
    <location>
        <begin position="1120"/>
        <end position="1140"/>
    </location>
</feature>
<protein>
    <submittedName>
        <fullName evidence="5">Uncharacterized protein</fullName>
    </submittedName>
</protein>
<keyword evidence="4" id="KW-0732">Signal</keyword>
<feature type="transmembrane region" description="Helical" evidence="3">
    <location>
        <begin position="712"/>
        <end position="733"/>
    </location>
</feature>
<evidence type="ECO:0000313" key="5">
    <source>
        <dbReference type="EMBL" id="CAK8998378.1"/>
    </source>
</evidence>
<dbReference type="SUPFAM" id="SSF52058">
    <property type="entry name" value="L domain-like"/>
    <property type="match status" value="1"/>
</dbReference>
<dbReference type="Gene3D" id="2.10.50.10">
    <property type="entry name" value="Tumor Necrosis Factor Receptor, subunit A, domain 2"/>
    <property type="match status" value="1"/>
</dbReference>
<feature type="transmembrane region" description="Helical" evidence="3">
    <location>
        <begin position="799"/>
        <end position="821"/>
    </location>
</feature>
<gene>
    <name evidence="5" type="ORF">CCMP2556_LOCUS5222</name>
</gene>
<evidence type="ECO:0000256" key="2">
    <source>
        <dbReference type="SAM" id="MobiDB-lite"/>
    </source>
</evidence>
<dbReference type="SMART" id="SM01411">
    <property type="entry name" value="Ephrin_rec_like"/>
    <property type="match status" value="1"/>
</dbReference>
<keyword evidence="3" id="KW-1133">Transmembrane helix</keyword>
<evidence type="ECO:0000256" key="4">
    <source>
        <dbReference type="SAM" id="SignalP"/>
    </source>
</evidence>
<dbReference type="InterPro" id="IPR032675">
    <property type="entry name" value="LRR_dom_sf"/>
</dbReference>
<evidence type="ECO:0000256" key="1">
    <source>
        <dbReference type="ARBA" id="ARBA00004196"/>
    </source>
</evidence>
<feature type="transmembrane region" description="Helical" evidence="3">
    <location>
        <begin position="611"/>
        <end position="631"/>
    </location>
</feature>
<accession>A0ABP0I7V0</accession>
<dbReference type="Proteomes" id="UP001642484">
    <property type="component" value="Unassembled WGS sequence"/>
</dbReference>
<comment type="caution">
    <text evidence="5">The sequence shown here is derived from an EMBL/GenBank/DDBJ whole genome shotgun (WGS) entry which is preliminary data.</text>
</comment>
<sequence>MGRSIPLLPWILLIVRLSAIRDVLSPDRLSSEPRGKNKLTSCEKEKEQTERLLKSLGVAGEFAGDHCTWPGIRCDDQSCKVVEFECDTCVGRLPDNIDLEHLRKVYFDPIYSNVTGNIAAFQSMKDLRSLVLSHLLIGGNIRALQSISELEELDLGHTQVEGDIQVFAAMHNLYQLELQNTRVEGSLEILKAMPRLETLNLAATRVTGDISALIALEDIREVDLSGTYVYGFMTESWAGKCQILEMLNLTDTRIGWAHGSYLYSRVGAYVQNDRKADDKLILPALKSIDLSKCARLYVDISDLLLILGRCAKLSQIKAKNTPVTGKLDFTLISSWSPASFALQTLDLGATNITSLIYVPNMKRILVDASWIQSLQVSTPLLTNAAASKTILDLTGTHLGNPTVAAGLLATGKLNSTDGFAERNDQQGFVCKELVRGGLHVTPSTFLPEVLCKCQPGWHGTGANCTKCPANTWKAGFGPEACEPCPQNSTSKAGSSEMTQCKCDFGDLQGGKCSCNAQHGLQDDSCVPCAKRNLQCYEPGSVLATAVPEQGYIRLHFRAENAHRCLSPAEVRCSGGDNCTQGYSGILCSSCADGFWATGNRCRNCTQTNSTSLTLVTLLAAAALLVAVYLGYRWMYRTTSVGTLLQNLMLLQSPILLQLVQLWSVLSHLGTRQSGNNLPEIPYLEGLQLTATELQNSMNLQCAFGGKTVRALAAFSSPLVPLGLLLCCSTLEIFRPGLGVNMALKTLTLFFIGGASSTAQLLSCQDVDGDERPIGIYAFRSAFPQLRCADHSGLAWWVDVVGYSCALAYGVLIPLFLAGLMVRQHFALQDARLFSAFAMVEPPKTTIQVRALEGVLSQEVRSERLLVAAAAHLAVYCRGQVEVSLQKEEIILTSLRAQQGEVAEELDPMKLVADAKSSKNLDKLKSRKIVEMLTERLILRETSDRLLKGAQPQLCKYTLGQDLWMDVAMKLFAVALVSCVSMSSAWKWAVAICLGMAVLVWVTHPYMQPQVGTLQSLSCFCLALASVAFVYPCPWLARVALIAPVLLVLLQVRSPDCTEALAERCYQDLEKALPKLKAGKAHETGSEDMWSEFGWVSFVFAQLQRSTCSCSTSEAPRAPLGFTAQDEGHSSRRQQFPRIFS</sequence>
<comment type="subcellular location">
    <subcellularLocation>
        <location evidence="1">Cell envelope</location>
    </subcellularLocation>
</comment>
<evidence type="ECO:0000313" key="6">
    <source>
        <dbReference type="Proteomes" id="UP001642484"/>
    </source>
</evidence>
<keyword evidence="3" id="KW-0472">Membrane</keyword>
<proteinExistence type="predicted"/>
<dbReference type="PANTHER" id="PTHR48059:SF30">
    <property type="entry name" value="OS06G0587000 PROTEIN"/>
    <property type="match status" value="1"/>
</dbReference>
<feature type="signal peptide" evidence="4">
    <location>
        <begin position="1"/>
        <end position="20"/>
    </location>
</feature>
<feature type="chain" id="PRO_5045312647" evidence="4">
    <location>
        <begin position="21"/>
        <end position="1140"/>
    </location>
</feature>
<name>A0ABP0I7V0_9DINO</name>
<dbReference type="InterPro" id="IPR051848">
    <property type="entry name" value="PGIP"/>
</dbReference>
<evidence type="ECO:0000256" key="3">
    <source>
        <dbReference type="SAM" id="Phobius"/>
    </source>
</evidence>
<feature type="transmembrane region" description="Helical" evidence="3">
    <location>
        <begin position="970"/>
        <end position="1001"/>
    </location>
</feature>
<keyword evidence="6" id="KW-1185">Reference proteome</keyword>
<dbReference type="EMBL" id="CAXAMN010002224">
    <property type="protein sequence ID" value="CAK8998378.1"/>
    <property type="molecule type" value="Genomic_DNA"/>
</dbReference>
<reference evidence="5 6" key="1">
    <citation type="submission" date="2024-02" db="EMBL/GenBank/DDBJ databases">
        <authorList>
            <person name="Chen Y."/>
            <person name="Shah S."/>
            <person name="Dougan E. K."/>
            <person name="Thang M."/>
            <person name="Chan C."/>
        </authorList>
    </citation>
    <scope>NUCLEOTIDE SEQUENCE [LARGE SCALE GENOMIC DNA]</scope>
</reference>
<keyword evidence="3" id="KW-0812">Transmembrane</keyword>
<dbReference type="Gene3D" id="3.80.10.10">
    <property type="entry name" value="Ribonuclease Inhibitor"/>
    <property type="match status" value="1"/>
</dbReference>